<evidence type="ECO:0000313" key="2">
    <source>
        <dbReference type="Proteomes" id="UP000831019"/>
    </source>
</evidence>
<keyword evidence="2" id="KW-1185">Reference proteome</keyword>
<proteinExistence type="predicted"/>
<protein>
    <recommendedName>
        <fullName evidence="3">N-formylglutamate amidohydrolase</fullName>
    </recommendedName>
</protein>
<dbReference type="Gene3D" id="3.40.630.40">
    <property type="entry name" value="Zn-dependent exopeptidases"/>
    <property type="match status" value="1"/>
</dbReference>
<geneLocation type="plasmid" evidence="1 2">
    <name>pDSM109990_a</name>
</geneLocation>
<dbReference type="InterPro" id="IPR011227">
    <property type="entry name" value="UCP029730"/>
</dbReference>
<reference evidence="2" key="1">
    <citation type="journal article" date="2022" name="Microorganisms">
        <title>Beyond the ABCs#Discovery of Three New Plasmid Types in Rhodobacterales (RepQ, RepY, RepW).</title>
        <authorList>
            <person name="Freese H.M."/>
            <person name="Ringel V."/>
            <person name="Overmann J."/>
            <person name="Petersen J."/>
        </authorList>
    </citation>
    <scope>NUCLEOTIDE SEQUENCE [LARGE SCALE GENOMIC DNA]</scope>
    <source>
        <strain evidence="2">DSM 109990</strain>
        <plasmid evidence="2">pDSM109990_a</plasmid>
    </source>
</reference>
<dbReference type="EMBL" id="CP085145">
    <property type="protein sequence ID" value="UOA16492.1"/>
    <property type="molecule type" value="Genomic_DNA"/>
</dbReference>
<dbReference type="PIRSF" id="PIRSF029730">
    <property type="entry name" value="UCP029730"/>
    <property type="match status" value="1"/>
</dbReference>
<dbReference type="RefSeq" id="WP_243263459.1">
    <property type="nucleotide sequence ID" value="NZ_CP085145.1"/>
</dbReference>
<dbReference type="InterPro" id="IPR007709">
    <property type="entry name" value="N-FG_amidohydro"/>
</dbReference>
<evidence type="ECO:0008006" key="3">
    <source>
        <dbReference type="Google" id="ProtNLM"/>
    </source>
</evidence>
<evidence type="ECO:0000313" key="1">
    <source>
        <dbReference type="EMBL" id="UOA16492.1"/>
    </source>
</evidence>
<dbReference type="Proteomes" id="UP000831019">
    <property type="component" value="Plasmid pDSM109990_a"/>
</dbReference>
<sequence length="269" mass="30131">MPDYLTLLSADEPSPFGLENELGQSPFVIVCEHAGARLPKSLGTLGLDDEHLTRHFMWDIGALDLARIIAQRLDAPLATQRYSRMICDCNRHWEAESFIPTHGEGIPVPANADLTPAERARRRAEIWQPFQDGVANMLDAREARGQRTLFVTIHSFTPTFFGKPREVEYGVLFDRDTTLSPALLKALRAQHGEKALANEPYDMNRDSDYTVPVHGEDRGLDSVEIEVRNDLLSTREQIETRANELVFALREAAENLGVTTNPPKKGTTL</sequence>
<name>A0ABY3ZQH3_9RHOB</name>
<keyword evidence="1" id="KW-0614">Plasmid</keyword>
<dbReference type="SUPFAM" id="SSF53187">
    <property type="entry name" value="Zn-dependent exopeptidases"/>
    <property type="match status" value="1"/>
</dbReference>
<accession>A0ABY3ZQH3</accession>
<gene>
    <name evidence="1" type="ORF">DSM109990_03374</name>
</gene>
<organism evidence="1 2">
    <name type="scientific">Sulfitobacter dubius</name>
    <dbReference type="NCBI Taxonomy" id="218673"/>
    <lineage>
        <taxon>Bacteria</taxon>
        <taxon>Pseudomonadati</taxon>
        <taxon>Pseudomonadota</taxon>
        <taxon>Alphaproteobacteria</taxon>
        <taxon>Rhodobacterales</taxon>
        <taxon>Roseobacteraceae</taxon>
        <taxon>Sulfitobacter</taxon>
    </lineage>
</organism>
<dbReference type="Pfam" id="PF05013">
    <property type="entry name" value="FGase"/>
    <property type="match status" value="1"/>
</dbReference>